<keyword evidence="3" id="KW-1003">Cell membrane</keyword>
<organism evidence="12">
    <name type="scientific">Trypanosoma brucei equiperdum</name>
    <dbReference type="NCBI Taxonomy" id="630700"/>
    <lineage>
        <taxon>Eukaryota</taxon>
        <taxon>Discoba</taxon>
        <taxon>Euglenozoa</taxon>
        <taxon>Kinetoplastea</taxon>
        <taxon>Metakinetoplastina</taxon>
        <taxon>Trypanosomatida</taxon>
        <taxon>Trypanosomatidae</taxon>
        <taxon>Trypanosoma</taxon>
    </lineage>
</organism>
<evidence type="ECO:0000256" key="9">
    <source>
        <dbReference type="SAM" id="Coils"/>
    </source>
</evidence>
<dbReference type="GO" id="GO:0005886">
    <property type="term" value="C:plasma membrane"/>
    <property type="evidence" value="ECO:0007669"/>
    <property type="project" value="UniProtKB-SubCell"/>
</dbReference>
<name>A0A3L6LAH8_9TRYP</name>
<dbReference type="AlphaFoldDB" id="A0A3L6LAH8"/>
<accession>A0A3L6LAH8</accession>
<evidence type="ECO:0000313" key="12">
    <source>
        <dbReference type="EMBL" id="RHW73559.1"/>
    </source>
</evidence>
<evidence type="ECO:0000256" key="1">
    <source>
        <dbReference type="ARBA" id="ARBA00002523"/>
    </source>
</evidence>
<dbReference type="Proteomes" id="UP000266743">
    <property type="component" value="Chromosome 3"/>
</dbReference>
<keyword evidence="7" id="KW-0325">Glycoprotein</keyword>
<comment type="subcellular location">
    <subcellularLocation>
        <location evidence="2">Cell membrane</location>
        <topology evidence="2">Lipid-anchor</topology>
        <topology evidence="2">GPI-anchor</topology>
    </subcellularLocation>
</comment>
<feature type="domain" description="Trypanosome variant surface glycoprotein B-type N-terminal" evidence="11">
    <location>
        <begin position="2"/>
        <end position="73"/>
    </location>
</feature>
<evidence type="ECO:0000256" key="5">
    <source>
        <dbReference type="ARBA" id="ARBA00022729"/>
    </source>
</evidence>
<keyword evidence="6" id="KW-0472">Membrane</keyword>
<feature type="compositionally biased region" description="Basic and acidic residues" evidence="10">
    <location>
        <begin position="108"/>
        <end position="124"/>
    </location>
</feature>
<reference evidence="12" key="1">
    <citation type="submission" date="2018-09" db="EMBL/GenBank/DDBJ databases">
        <title>whole genome sequence of T. equiperdum IVM-t1 strain.</title>
        <authorList>
            <person name="Suganuma K."/>
        </authorList>
    </citation>
    <scope>NUCLEOTIDE SEQUENCE [LARGE SCALE GENOMIC DNA]</scope>
    <source>
        <strain evidence="12">IVM-t1</strain>
    </source>
</reference>
<evidence type="ECO:0000256" key="8">
    <source>
        <dbReference type="ARBA" id="ARBA00023288"/>
    </source>
</evidence>
<gene>
    <name evidence="12" type="ORF">DPX39_030084700</name>
</gene>
<protein>
    <submittedName>
        <fullName evidence="12">Trypanosomal VSG domain containing protein</fullName>
    </submittedName>
</protein>
<evidence type="ECO:0000256" key="4">
    <source>
        <dbReference type="ARBA" id="ARBA00022622"/>
    </source>
</evidence>
<dbReference type="EMBL" id="QSBY01000003">
    <property type="protein sequence ID" value="RHW73559.1"/>
    <property type="molecule type" value="Genomic_DNA"/>
</dbReference>
<evidence type="ECO:0000256" key="2">
    <source>
        <dbReference type="ARBA" id="ARBA00004609"/>
    </source>
</evidence>
<evidence type="ECO:0000256" key="7">
    <source>
        <dbReference type="ARBA" id="ARBA00023180"/>
    </source>
</evidence>
<keyword evidence="8" id="KW-0449">Lipoprotein</keyword>
<sequence length="132" mass="14123">MQTHVLGSVNADLSAGCTGNAAGNGGRCLIYKEAYFGEAAQPIPWVQKLEAAAAAQEQAEAAQQQIEQINDQLDILNNTAAAHIVNTKQVDLPEGSQRPADTQVAKTKQQESEKECNSKDKEPECTANPKCK</sequence>
<feature type="region of interest" description="Disordered" evidence="10">
    <location>
        <begin position="88"/>
        <end position="132"/>
    </location>
</feature>
<dbReference type="GO" id="GO:0098552">
    <property type="term" value="C:side of membrane"/>
    <property type="evidence" value="ECO:0007669"/>
    <property type="project" value="UniProtKB-KW"/>
</dbReference>
<proteinExistence type="predicted"/>
<comment type="caution">
    <text evidence="12">The sequence shown here is derived from an EMBL/GenBank/DDBJ whole genome shotgun (WGS) entry which is preliminary data.</text>
</comment>
<keyword evidence="4" id="KW-0336">GPI-anchor</keyword>
<keyword evidence="9" id="KW-0175">Coiled coil</keyword>
<dbReference type="Pfam" id="PF13206">
    <property type="entry name" value="VSG_B"/>
    <property type="match status" value="1"/>
</dbReference>
<keyword evidence="5" id="KW-0732">Signal</keyword>
<evidence type="ECO:0000256" key="10">
    <source>
        <dbReference type="SAM" id="MobiDB-lite"/>
    </source>
</evidence>
<dbReference type="InterPro" id="IPR025932">
    <property type="entry name" value="Trypano_VSG_B_N_dom"/>
</dbReference>
<evidence type="ECO:0000256" key="6">
    <source>
        <dbReference type="ARBA" id="ARBA00023136"/>
    </source>
</evidence>
<evidence type="ECO:0000256" key="3">
    <source>
        <dbReference type="ARBA" id="ARBA00022475"/>
    </source>
</evidence>
<comment type="function">
    <text evidence="1">VSG forms a coat on the surface of the parasite. The trypanosome evades the immune response of the host by expressing a series of antigenically distinct VSGs from an estimated 1000 VSG genes.</text>
</comment>
<feature type="coiled-coil region" evidence="9">
    <location>
        <begin position="52"/>
        <end position="79"/>
    </location>
</feature>
<evidence type="ECO:0000259" key="11">
    <source>
        <dbReference type="Pfam" id="PF13206"/>
    </source>
</evidence>